<reference evidence="6 7" key="1">
    <citation type="submission" date="2015-09" db="EMBL/GenBank/DDBJ databases">
        <title>Draft genome of the parasitic nematode Teladorsagia circumcincta isolate WARC Sus (inbred).</title>
        <authorList>
            <person name="Mitreva M."/>
        </authorList>
    </citation>
    <scope>NUCLEOTIDE SEQUENCE [LARGE SCALE GENOMIC DNA]</scope>
    <source>
        <strain evidence="6 7">S</strain>
    </source>
</reference>
<dbReference type="EMBL" id="KZ345008">
    <property type="protein sequence ID" value="PIO77177.1"/>
    <property type="molecule type" value="Genomic_DNA"/>
</dbReference>
<proteinExistence type="inferred from homology"/>
<protein>
    <submittedName>
        <fullName evidence="6">Hsp20/alpha crystallin family protein</fullName>
    </submittedName>
</protein>
<keyword evidence="2" id="KW-0479">Metal-binding</keyword>
<dbReference type="PIRSF" id="PIRSF036514">
    <property type="entry name" value="Sm_HSP_B1"/>
    <property type="match status" value="1"/>
</dbReference>
<name>A0A2G9V3W5_TELCI</name>
<dbReference type="SUPFAM" id="SSF49764">
    <property type="entry name" value="HSP20-like chaperones"/>
    <property type="match status" value="1"/>
</dbReference>
<dbReference type="PANTHER" id="PTHR45640:SF13">
    <property type="entry name" value="HEAT SHOCK PROTEIN 22-RELATED"/>
    <property type="match status" value="1"/>
</dbReference>
<dbReference type="InterPro" id="IPR001436">
    <property type="entry name" value="Alpha-crystallin/sHSP_animal"/>
</dbReference>
<keyword evidence="2" id="KW-0862">Zinc</keyword>
<gene>
    <name evidence="6" type="ORF">TELCIR_00693</name>
</gene>
<dbReference type="OrthoDB" id="1431247at2759"/>
<keyword evidence="7" id="KW-1185">Reference proteome</keyword>
<dbReference type="GO" id="GO:0046872">
    <property type="term" value="F:metal ion binding"/>
    <property type="evidence" value="ECO:0007669"/>
    <property type="project" value="UniProtKB-KW"/>
</dbReference>
<dbReference type="InterPro" id="IPR008978">
    <property type="entry name" value="HSP20-like_chaperone"/>
</dbReference>
<organism evidence="6 7">
    <name type="scientific">Teladorsagia circumcincta</name>
    <name type="common">Brown stomach worm</name>
    <name type="synonym">Ostertagia circumcincta</name>
    <dbReference type="NCBI Taxonomy" id="45464"/>
    <lineage>
        <taxon>Eukaryota</taxon>
        <taxon>Metazoa</taxon>
        <taxon>Ecdysozoa</taxon>
        <taxon>Nematoda</taxon>
        <taxon>Chromadorea</taxon>
        <taxon>Rhabditida</taxon>
        <taxon>Rhabditina</taxon>
        <taxon>Rhabditomorpha</taxon>
        <taxon>Strongyloidea</taxon>
        <taxon>Trichostrongylidae</taxon>
        <taxon>Teladorsagia</taxon>
    </lineage>
</organism>
<dbReference type="GO" id="GO:0042026">
    <property type="term" value="P:protein refolding"/>
    <property type="evidence" value="ECO:0007669"/>
    <property type="project" value="TreeGrafter"/>
</dbReference>
<feature type="domain" description="SHSP" evidence="5">
    <location>
        <begin position="33"/>
        <end position="140"/>
    </location>
</feature>
<keyword evidence="1" id="KW-0346">Stress response</keyword>
<evidence type="ECO:0000313" key="6">
    <source>
        <dbReference type="EMBL" id="PIO77177.1"/>
    </source>
</evidence>
<feature type="non-terminal residue" evidence="6">
    <location>
        <position position="1"/>
    </location>
</feature>
<dbReference type="GO" id="GO:0005737">
    <property type="term" value="C:cytoplasm"/>
    <property type="evidence" value="ECO:0007669"/>
    <property type="project" value="TreeGrafter"/>
</dbReference>
<dbReference type="InterPro" id="IPR055269">
    <property type="entry name" value="Alpha-crystallin/HSP_16"/>
</dbReference>
<accession>A0A2G9V3W5</accession>
<evidence type="ECO:0000256" key="3">
    <source>
        <dbReference type="PROSITE-ProRule" id="PRU00285"/>
    </source>
</evidence>
<dbReference type="PROSITE" id="PS01031">
    <property type="entry name" value="SHSP"/>
    <property type="match status" value="1"/>
</dbReference>
<dbReference type="GO" id="GO:0051082">
    <property type="term" value="F:unfolded protein binding"/>
    <property type="evidence" value="ECO:0007669"/>
    <property type="project" value="TreeGrafter"/>
</dbReference>
<evidence type="ECO:0000259" key="5">
    <source>
        <dbReference type="PROSITE" id="PS01031"/>
    </source>
</evidence>
<dbReference type="InterPro" id="IPR002068">
    <property type="entry name" value="A-crystallin/Hsp20_dom"/>
</dbReference>
<dbReference type="Proteomes" id="UP000230423">
    <property type="component" value="Unassembled WGS sequence"/>
</dbReference>
<comment type="similarity">
    <text evidence="3 4">Belongs to the small heat shock protein (HSP20) family.</text>
</comment>
<dbReference type="GO" id="GO:0009408">
    <property type="term" value="P:response to heat"/>
    <property type="evidence" value="ECO:0007669"/>
    <property type="project" value="TreeGrafter"/>
</dbReference>
<dbReference type="PANTHER" id="PTHR45640">
    <property type="entry name" value="HEAT SHOCK PROTEIN HSP-12.2-RELATED"/>
    <property type="match status" value="1"/>
</dbReference>
<evidence type="ECO:0000256" key="2">
    <source>
        <dbReference type="PIRSR" id="PIRSR036514-1"/>
    </source>
</evidence>
<evidence type="ECO:0000256" key="4">
    <source>
        <dbReference type="RuleBase" id="RU003616"/>
    </source>
</evidence>
<evidence type="ECO:0000313" key="7">
    <source>
        <dbReference type="Proteomes" id="UP000230423"/>
    </source>
</evidence>
<dbReference type="Pfam" id="PF00011">
    <property type="entry name" value="HSP20"/>
    <property type="match status" value="1"/>
</dbReference>
<feature type="binding site" evidence="2">
    <location>
        <position position="82"/>
    </location>
    <ligand>
        <name>Zn(2+)</name>
        <dbReference type="ChEBI" id="CHEBI:29105"/>
        <label>1</label>
    </ligand>
</feature>
<dbReference type="CDD" id="cd06526">
    <property type="entry name" value="metazoan_ACD"/>
    <property type="match status" value="1"/>
</dbReference>
<dbReference type="Gene3D" id="2.60.40.790">
    <property type="match status" value="1"/>
</dbReference>
<evidence type="ECO:0000256" key="1">
    <source>
        <dbReference type="ARBA" id="ARBA00023016"/>
    </source>
</evidence>
<sequence>EQFDDDFQRFEQFDEQIDRAASSFPCDAETIRKAETTKMSKMEKVIDSGSKLSFSLDVSEFEPDELKVSIDGRTLTVEGKQEITEGSNYTSRSFLHRRTLPEDGDVDQIRSTLTEFGQLAIEVLKLKPTVTVKTIPIRKRANRH</sequence>
<dbReference type="GO" id="GO:0005634">
    <property type="term" value="C:nucleus"/>
    <property type="evidence" value="ECO:0007669"/>
    <property type="project" value="TreeGrafter"/>
</dbReference>
<dbReference type="AlphaFoldDB" id="A0A2G9V3W5"/>